<feature type="signal peptide" evidence="2">
    <location>
        <begin position="1"/>
        <end position="19"/>
    </location>
</feature>
<sequence>MKTTSLTIIAALLAFGVQAQQKNVQNASTTTVTTVKDSDGEKKLVKTTTEQQSQDLKFQDPDSKALNKDLAPTPTEVTATTTVTLPDGSTRLVDVDRSAVYDVGGKKVKVVLDNVGYSVIDVVSMKKVATLRNVGNNQYLYNSDGKTSYVSFDGSGNLVMHTYDPKSDKITTQTYTKN</sequence>
<comment type="caution">
    <text evidence="3">The sequence shown here is derived from an EMBL/GenBank/DDBJ whole genome shotgun (WGS) entry which is preliminary data.</text>
</comment>
<name>A0A972JH88_9FLAO</name>
<feature type="chain" id="PRO_5037906015" evidence="2">
    <location>
        <begin position="20"/>
        <end position="178"/>
    </location>
</feature>
<keyword evidence="4" id="KW-1185">Reference proteome</keyword>
<evidence type="ECO:0000256" key="1">
    <source>
        <dbReference type="SAM" id="MobiDB-lite"/>
    </source>
</evidence>
<feature type="region of interest" description="Disordered" evidence="1">
    <location>
        <begin position="47"/>
        <end position="67"/>
    </location>
</feature>
<dbReference type="RefSeq" id="WP_169525863.1">
    <property type="nucleotide sequence ID" value="NZ_JAAMPU010000096.1"/>
</dbReference>
<feature type="compositionally biased region" description="Polar residues" evidence="1">
    <location>
        <begin position="47"/>
        <end position="56"/>
    </location>
</feature>
<protein>
    <submittedName>
        <fullName evidence="3">Uncharacterized protein</fullName>
    </submittedName>
</protein>
<reference evidence="3" key="1">
    <citation type="submission" date="2020-02" db="EMBL/GenBank/DDBJ databases">
        <title>Flavobacterium sp. genome.</title>
        <authorList>
            <person name="Jung H.S."/>
            <person name="Baek J.H."/>
            <person name="Jeon C.O."/>
        </authorList>
    </citation>
    <scope>NUCLEOTIDE SEQUENCE</scope>
    <source>
        <strain evidence="3">SE-s28</strain>
    </source>
</reference>
<organism evidence="3 4">
    <name type="scientific">Flavobacterium silvaticum</name>
    <dbReference type="NCBI Taxonomy" id="1852020"/>
    <lineage>
        <taxon>Bacteria</taxon>
        <taxon>Pseudomonadati</taxon>
        <taxon>Bacteroidota</taxon>
        <taxon>Flavobacteriia</taxon>
        <taxon>Flavobacteriales</taxon>
        <taxon>Flavobacteriaceae</taxon>
        <taxon>Flavobacterium</taxon>
    </lineage>
</organism>
<dbReference type="Proteomes" id="UP000712080">
    <property type="component" value="Unassembled WGS sequence"/>
</dbReference>
<accession>A0A972JH88</accession>
<evidence type="ECO:0000313" key="4">
    <source>
        <dbReference type="Proteomes" id="UP000712080"/>
    </source>
</evidence>
<keyword evidence="2" id="KW-0732">Signal</keyword>
<evidence type="ECO:0000256" key="2">
    <source>
        <dbReference type="SAM" id="SignalP"/>
    </source>
</evidence>
<evidence type="ECO:0000313" key="3">
    <source>
        <dbReference type="EMBL" id="NMH26863.1"/>
    </source>
</evidence>
<proteinExistence type="predicted"/>
<feature type="compositionally biased region" description="Basic and acidic residues" evidence="1">
    <location>
        <begin position="57"/>
        <end position="67"/>
    </location>
</feature>
<dbReference type="AlphaFoldDB" id="A0A972JH88"/>
<dbReference type="EMBL" id="JAAMPU010000096">
    <property type="protein sequence ID" value="NMH26863.1"/>
    <property type="molecule type" value="Genomic_DNA"/>
</dbReference>
<gene>
    <name evidence="3" type="ORF">G6047_02360</name>
</gene>